<sequence length="91" mass="9901">MKPNSGSRKCDLESLAYVGALPGVLVAGTHQMYSIYMGDFHSDDPFTHMMVELFGAALGGSLLFCAVGWIRNQNVAKQERTSHKAPSKPET</sequence>
<name>A0A936Z8A9_9HYPH</name>
<dbReference type="EMBL" id="JAEQMY010000012">
    <property type="protein sequence ID" value="MBL0404392.1"/>
    <property type="molecule type" value="Genomic_DNA"/>
</dbReference>
<protein>
    <submittedName>
        <fullName evidence="2">Uncharacterized protein</fullName>
    </submittedName>
</protein>
<feature type="transmembrane region" description="Helical" evidence="1">
    <location>
        <begin position="53"/>
        <end position="70"/>
    </location>
</feature>
<dbReference type="AlphaFoldDB" id="A0A936Z8A9"/>
<dbReference type="Proteomes" id="UP000605848">
    <property type="component" value="Unassembled WGS sequence"/>
</dbReference>
<dbReference type="RefSeq" id="WP_202059035.1">
    <property type="nucleotide sequence ID" value="NZ_JAEQMY010000012.1"/>
</dbReference>
<comment type="caution">
    <text evidence="2">The sequence shown here is derived from an EMBL/GenBank/DDBJ whole genome shotgun (WGS) entry which is preliminary data.</text>
</comment>
<feature type="transmembrane region" description="Helical" evidence="1">
    <location>
        <begin position="12"/>
        <end position="33"/>
    </location>
</feature>
<keyword evidence="1" id="KW-1133">Transmembrane helix</keyword>
<keyword evidence="1" id="KW-0472">Membrane</keyword>
<evidence type="ECO:0000313" key="3">
    <source>
        <dbReference type="Proteomes" id="UP000605848"/>
    </source>
</evidence>
<proteinExistence type="predicted"/>
<accession>A0A936Z8A9</accession>
<evidence type="ECO:0000256" key="1">
    <source>
        <dbReference type="SAM" id="Phobius"/>
    </source>
</evidence>
<evidence type="ECO:0000313" key="2">
    <source>
        <dbReference type="EMBL" id="MBL0404392.1"/>
    </source>
</evidence>
<keyword evidence="3" id="KW-1185">Reference proteome</keyword>
<organism evidence="2 3">
    <name type="scientific">Microvirga aerilata</name>
    <dbReference type="NCBI Taxonomy" id="670292"/>
    <lineage>
        <taxon>Bacteria</taxon>
        <taxon>Pseudomonadati</taxon>
        <taxon>Pseudomonadota</taxon>
        <taxon>Alphaproteobacteria</taxon>
        <taxon>Hyphomicrobiales</taxon>
        <taxon>Methylobacteriaceae</taxon>
        <taxon>Microvirga</taxon>
    </lineage>
</organism>
<gene>
    <name evidence="2" type="ORF">JKG68_10460</name>
</gene>
<keyword evidence="1" id="KW-0812">Transmembrane</keyword>
<reference evidence="2" key="1">
    <citation type="submission" date="2021-01" db="EMBL/GenBank/DDBJ databases">
        <title>Microvirga sp.</title>
        <authorList>
            <person name="Kim M.K."/>
        </authorList>
    </citation>
    <scope>NUCLEOTIDE SEQUENCE</scope>
    <source>
        <strain evidence="2">5420S-16</strain>
    </source>
</reference>